<protein>
    <submittedName>
        <fullName evidence="3">Cobalamin (Vitamin B12) biosynthesis CbiG, core(Part 2)</fullName>
    </submittedName>
</protein>
<dbReference type="Gene3D" id="3.30.420.180">
    <property type="entry name" value="CobE/GbiG C-terminal domain"/>
    <property type="match status" value="1"/>
</dbReference>
<dbReference type="AlphaFoldDB" id="A0A0B7MI45"/>
<dbReference type="Pfam" id="PF01890">
    <property type="entry name" value="CbiG_C"/>
    <property type="match status" value="1"/>
</dbReference>
<proteinExistence type="predicted"/>
<gene>
    <name evidence="3" type="primary">cbiG</name>
    <name evidence="3" type="ORF">SSCH_790014</name>
</gene>
<dbReference type="RefSeq" id="WP_198142508.1">
    <property type="nucleotide sequence ID" value="NZ_CDRZ01000279.1"/>
</dbReference>
<dbReference type="SUPFAM" id="SSF159664">
    <property type="entry name" value="CobE/GbiG C-terminal domain-like"/>
    <property type="match status" value="1"/>
</dbReference>
<evidence type="ECO:0000313" key="3">
    <source>
        <dbReference type="EMBL" id="CEO90269.1"/>
    </source>
</evidence>
<keyword evidence="4" id="KW-1185">Reference proteome</keyword>
<evidence type="ECO:0000259" key="1">
    <source>
        <dbReference type="Pfam" id="PF01890"/>
    </source>
</evidence>
<dbReference type="InterPro" id="IPR021745">
    <property type="entry name" value="CbiG_mid"/>
</dbReference>
<dbReference type="InterPro" id="IPR038029">
    <property type="entry name" value="GbiG_N_sf"/>
</dbReference>
<dbReference type="GO" id="GO:0009236">
    <property type="term" value="P:cobalamin biosynthetic process"/>
    <property type="evidence" value="ECO:0007669"/>
    <property type="project" value="InterPro"/>
</dbReference>
<dbReference type="InterPro" id="IPR002750">
    <property type="entry name" value="CobE/GbiG_C"/>
</dbReference>
<evidence type="ECO:0000259" key="2">
    <source>
        <dbReference type="Pfam" id="PF11761"/>
    </source>
</evidence>
<dbReference type="Pfam" id="PF11761">
    <property type="entry name" value="CbiG_mid"/>
    <property type="match status" value="1"/>
</dbReference>
<dbReference type="PANTHER" id="PTHR37477">
    <property type="entry name" value="COBALT-PRECORRIN-5A HYDROLASE"/>
    <property type="match status" value="1"/>
</dbReference>
<feature type="domain" description="Cobalamin biosynthesis central region" evidence="2">
    <location>
        <begin position="21"/>
        <end position="105"/>
    </location>
</feature>
<sequence>MAALLGAVSVITTATDVQGKPALDTLAKQWGMLPLPRERVKEANKAFLAGERVVIYTEWDLQLADEKGIEVLPLARHTEHQSGFPVYVTSREYSQFSSQGVCLCPPCLSAGIGCKRGVSAEEILGALEEALKRSGRNRDGLTTLASHEIKGDEGGLWEAAGRWKLPLVFYSTEVLKEIHEQHPYLADSNFVRERTGVGGVCETAALAAAAEGKLVLSKMKIGRVTVALAEAGLLWSESGQAIRRI</sequence>
<reference evidence="4" key="1">
    <citation type="submission" date="2015-01" db="EMBL/GenBank/DDBJ databases">
        <authorList>
            <person name="Manzoor Shahid"/>
            <person name="Zubair Saima"/>
        </authorList>
    </citation>
    <scope>NUCLEOTIDE SEQUENCE [LARGE SCALE GENOMIC DNA]</scope>
    <source>
        <strain evidence="4">Sp3</strain>
    </source>
</reference>
<dbReference type="Proteomes" id="UP000046155">
    <property type="component" value="Unassembled WGS sequence"/>
</dbReference>
<accession>A0A0B7MI45</accession>
<dbReference type="InterPro" id="IPR036518">
    <property type="entry name" value="CobE/GbiG_C_sf"/>
</dbReference>
<feature type="domain" description="CobE/GbiG C-terminal" evidence="1">
    <location>
        <begin position="108"/>
        <end position="229"/>
    </location>
</feature>
<dbReference type="InterPro" id="IPR052553">
    <property type="entry name" value="CbiG_hydrolase"/>
</dbReference>
<name>A0A0B7MI45_9FIRM</name>
<evidence type="ECO:0000313" key="4">
    <source>
        <dbReference type="Proteomes" id="UP000046155"/>
    </source>
</evidence>
<organism evidence="3 4">
    <name type="scientific">Syntrophaceticus schinkii</name>
    <dbReference type="NCBI Taxonomy" id="499207"/>
    <lineage>
        <taxon>Bacteria</taxon>
        <taxon>Bacillati</taxon>
        <taxon>Bacillota</taxon>
        <taxon>Clostridia</taxon>
        <taxon>Thermoanaerobacterales</taxon>
        <taxon>Thermoanaerobacterales Family III. Incertae Sedis</taxon>
        <taxon>Syntrophaceticus</taxon>
    </lineage>
</organism>
<dbReference type="EMBL" id="CDRZ01000279">
    <property type="protein sequence ID" value="CEO90269.1"/>
    <property type="molecule type" value="Genomic_DNA"/>
</dbReference>
<dbReference type="SUPFAM" id="SSF159672">
    <property type="entry name" value="CbiG N-terminal domain-like"/>
    <property type="match status" value="1"/>
</dbReference>
<dbReference type="PANTHER" id="PTHR37477:SF1">
    <property type="entry name" value="COBALT-PRECORRIN-5A HYDROLASE"/>
    <property type="match status" value="1"/>
</dbReference>